<evidence type="ECO:0000313" key="8">
    <source>
        <dbReference type="EMBL" id="MST34493.1"/>
    </source>
</evidence>
<accession>A0ABW9R1B9</accession>
<protein>
    <recommendedName>
        <fullName evidence="3">Cytochrome bc1 complex cytochrome b subunit</fullName>
        <ecNumber evidence="2">7.1.1.8</ecNumber>
    </recommendedName>
    <alternativeName>
        <fullName evidence="5">Cytochrome bc1 reductase complex subunit QcrB</fullName>
    </alternativeName>
</protein>
<dbReference type="PROSITE" id="PS51002">
    <property type="entry name" value="CYTB_NTER"/>
    <property type="match status" value="1"/>
</dbReference>
<dbReference type="InterPro" id="IPR027387">
    <property type="entry name" value="Cytb/b6-like_sf"/>
</dbReference>
<dbReference type="Pfam" id="PF13631">
    <property type="entry name" value="Cytochrom_B_N_2"/>
    <property type="match status" value="1"/>
</dbReference>
<sequence length="101" mass="11238">GFMAVHLWAKFWMAAWRGRRTLTWMTGVVCFLVAVIEAFTGYLSQTNFDSQWIAFESKDAFNGAGIGAVLDPMNFGQALMLHIALLPLALTAFVVFHVLLV</sequence>
<dbReference type="EC" id="7.1.1.8" evidence="2"/>
<dbReference type="Gene3D" id="1.20.810.10">
    <property type="entry name" value="Cytochrome Bc1 Complex, Chain C"/>
    <property type="match status" value="1"/>
</dbReference>
<proteinExistence type="predicted"/>
<evidence type="ECO:0000256" key="4">
    <source>
        <dbReference type="ARBA" id="ARBA00029351"/>
    </source>
</evidence>
<feature type="non-terminal residue" evidence="8">
    <location>
        <position position="1"/>
    </location>
</feature>
<name>A0ABW9R1B9_9ACTN</name>
<keyword evidence="6" id="KW-1133">Transmembrane helix</keyword>
<organism evidence="8 9">
    <name type="scientific">Acidiferrimicrobium australe</name>
    <dbReference type="NCBI Taxonomy" id="2664430"/>
    <lineage>
        <taxon>Bacteria</taxon>
        <taxon>Bacillati</taxon>
        <taxon>Actinomycetota</taxon>
        <taxon>Acidimicrobiia</taxon>
        <taxon>Acidimicrobiales</taxon>
        <taxon>Acidimicrobiaceae</taxon>
        <taxon>Acidiferrimicrobium</taxon>
    </lineage>
</organism>
<evidence type="ECO:0000259" key="7">
    <source>
        <dbReference type="PROSITE" id="PS51002"/>
    </source>
</evidence>
<dbReference type="InterPro" id="IPR016174">
    <property type="entry name" value="Di-haem_cyt_TM"/>
</dbReference>
<comment type="cofactor">
    <cofactor evidence="1">
        <name>heme</name>
        <dbReference type="ChEBI" id="CHEBI:30413"/>
    </cofactor>
</comment>
<keyword evidence="6" id="KW-0812">Transmembrane</keyword>
<dbReference type="EMBL" id="WJHE01001037">
    <property type="protein sequence ID" value="MST34493.1"/>
    <property type="molecule type" value="Genomic_DNA"/>
</dbReference>
<keyword evidence="6" id="KW-0472">Membrane</keyword>
<gene>
    <name evidence="8" type="ORF">GHK86_17420</name>
</gene>
<comment type="catalytic activity">
    <reaction evidence="4">
        <text>a quinol + 2 Fe(III)-[cytochrome c](out) = a quinone + 2 Fe(II)-[cytochrome c](out) + 2 H(+)(out)</text>
        <dbReference type="Rhea" id="RHEA:11484"/>
        <dbReference type="Rhea" id="RHEA-COMP:10350"/>
        <dbReference type="Rhea" id="RHEA-COMP:14399"/>
        <dbReference type="ChEBI" id="CHEBI:15378"/>
        <dbReference type="ChEBI" id="CHEBI:24646"/>
        <dbReference type="ChEBI" id="CHEBI:29033"/>
        <dbReference type="ChEBI" id="CHEBI:29034"/>
        <dbReference type="ChEBI" id="CHEBI:132124"/>
        <dbReference type="EC" id="7.1.1.8"/>
    </reaction>
</comment>
<evidence type="ECO:0000256" key="5">
    <source>
        <dbReference type="ARBA" id="ARBA00029568"/>
    </source>
</evidence>
<feature type="transmembrane region" description="Helical" evidence="6">
    <location>
        <begin position="79"/>
        <end position="100"/>
    </location>
</feature>
<dbReference type="Proteomes" id="UP000437736">
    <property type="component" value="Unassembled WGS sequence"/>
</dbReference>
<keyword evidence="9" id="KW-1185">Reference proteome</keyword>
<evidence type="ECO:0000256" key="6">
    <source>
        <dbReference type="SAM" id="Phobius"/>
    </source>
</evidence>
<evidence type="ECO:0000256" key="2">
    <source>
        <dbReference type="ARBA" id="ARBA00012951"/>
    </source>
</evidence>
<evidence type="ECO:0000256" key="1">
    <source>
        <dbReference type="ARBA" id="ARBA00001971"/>
    </source>
</evidence>
<comment type="caution">
    <text evidence="8">The sequence shown here is derived from an EMBL/GenBank/DDBJ whole genome shotgun (WGS) entry which is preliminary data.</text>
</comment>
<evidence type="ECO:0000313" key="9">
    <source>
        <dbReference type="Proteomes" id="UP000437736"/>
    </source>
</evidence>
<feature type="non-terminal residue" evidence="8">
    <location>
        <position position="101"/>
    </location>
</feature>
<reference evidence="8 9" key="1">
    <citation type="submission" date="2019-11" db="EMBL/GenBank/DDBJ databases">
        <title>Acidiferrimicrobium australis gen. nov., sp. nov., an acidophilic and obligately heterotrophic, member of the Actinobacteria that catalyses dissimilatory oxido- reduction of iron isolated from metal-rich acidic water in Chile.</title>
        <authorList>
            <person name="Gonzalez D."/>
            <person name="Huber K."/>
            <person name="Hedrich S."/>
            <person name="Rojas-Villalobos C."/>
            <person name="Quatrini R."/>
            <person name="Dinamarca M.A."/>
            <person name="Schwarz A."/>
            <person name="Canales C."/>
            <person name="Nancucheo I."/>
        </authorList>
    </citation>
    <scope>NUCLEOTIDE SEQUENCE [LARGE SCALE GENOMIC DNA]</scope>
    <source>
        <strain evidence="8 9">USS-CCA1</strain>
    </source>
</reference>
<dbReference type="SUPFAM" id="SSF81342">
    <property type="entry name" value="Transmembrane di-heme cytochromes"/>
    <property type="match status" value="1"/>
</dbReference>
<dbReference type="InterPro" id="IPR005797">
    <property type="entry name" value="Cyt_b/b6_N"/>
</dbReference>
<feature type="domain" description="Cytochrome b/b6 N-terminal region profile" evidence="7">
    <location>
        <begin position="1"/>
        <end position="101"/>
    </location>
</feature>
<feature type="transmembrane region" description="Helical" evidence="6">
    <location>
        <begin position="21"/>
        <end position="43"/>
    </location>
</feature>
<evidence type="ECO:0000256" key="3">
    <source>
        <dbReference type="ARBA" id="ARBA00016116"/>
    </source>
</evidence>